<keyword evidence="5" id="KW-0325">Glycoprotein</keyword>
<feature type="signal peptide" evidence="6">
    <location>
        <begin position="1"/>
        <end position="21"/>
    </location>
</feature>
<evidence type="ECO:0000313" key="7">
    <source>
        <dbReference type="EMBL" id="CAL4116004.1"/>
    </source>
</evidence>
<accession>A0AAV2R5Q9</accession>
<dbReference type="InterPro" id="IPR004911">
    <property type="entry name" value="Interferon-induced_GILT"/>
</dbReference>
<evidence type="ECO:0000256" key="2">
    <source>
        <dbReference type="ARBA" id="ARBA00005679"/>
    </source>
</evidence>
<comment type="caution">
    <text evidence="7">The sequence shown here is derived from an EMBL/GenBank/DDBJ whole genome shotgun (WGS) entry which is preliminary data.</text>
</comment>
<dbReference type="Pfam" id="PF03227">
    <property type="entry name" value="GILT"/>
    <property type="match status" value="1"/>
</dbReference>
<protein>
    <submittedName>
        <fullName evidence="7">Uncharacterized protein</fullName>
    </submittedName>
</protein>
<comment type="similarity">
    <text evidence="2">Belongs to the GILT family.</text>
</comment>
<sequence>MVTGIPFMLFILFGLITPSFTNESAKKVKVSAFFEALCPDSRNFVLAQLYPTYKELKDIMEVEANAFGKAKSEPNGTGYSFKCQHGSKECHRNMLMACAKNYLQEEEYLHFVNCIMDGVNGVQMSDRKCLLMIWLGGASFSGKTPTRPWFMALKLNQISSELMETHLRQMVLGNLNDSKENRRLARHNLKQVVCKHYEGTPHPACNGTSQDTIQS</sequence>
<dbReference type="Proteomes" id="UP001497623">
    <property type="component" value="Unassembled WGS sequence"/>
</dbReference>
<dbReference type="EMBL" id="CAXKWB010016364">
    <property type="protein sequence ID" value="CAL4116004.1"/>
    <property type="molecule type" value="Genomic_DNA"/>
</dbReference>
<evidence type="ECO:0000256" key="4">
    <source>
        <dbReference type="ARBA" id="ARBA00022729"/>
    </source>
</evidence>
<evidence type="ECO:0000313" key="8">
    <source>
        <dbReference type="Proteomes" id="UP001497623"/>
    </source>
</evidence>
<comment type="subcellular location">
    <subcellularLocation>
        <location evidence="1">Secreted</location>
    </subcellularLocation>
</comment>
<dbReference type="PANTHER" id="PTHR13234">
    <property type="entry name" value="GAMMA-INTERFERON INDUCIBLE LYSOSOMAL THIOL REDUCTASE GILT"/>
    <property type="match status" value="1"/>
</dbReference>
<gene>
    <name evidence="7" type="ORF">MNOR_LOCUS20862</name>
</gene>
<keyword evidence="4 6" id="KW-0732">Signal</keyword>
<keyword evidence="3" id="KW-0964">Secreted</keyword>
<name>A0AAV2R5Q9_MEGNR</name>
<evidence type="ECO:0000256" key="6">
    <source>
        <dbReference type="SAM" id="SignalP"/>
    </source>
</evidence>
<dbReference type="PANTHER" id="PTHR13234:SF8">
    <property type="entry name" value="GAMMA-INTERFERON-INDUCIBLE LYSOSOMAL THIOL REDUCTASE"/>
    <property type="match status" value="1"/>
</dbReference>
<dbReference type="GO" id="GO:0016671">
    <property type="term" value="F:oxidoreductase activity, acting on a sulfur group of donors, disulfide as acceptor"/>
    <property type="evidence" value="ECO:0007669"/>
    <property type="project" value="InterPro"/>
</dbReference>
<feature type="non-terminal residue" evidence="7">
    <location>
        <position position="215"/>
    </location>
</feature>
<feature type="chain" id="PRO_5043348778" evidence="6">
    <location>
        <begin position="22"/>
        <end position="215"/>
    </location>
</feature>
<proteinExistence type="inferred from homology"/>
<evidence type="ECO:0000256" key="5">
    <source>
        <dbReference type="ARBA" id="ARBA00023180"/>
    </source>
</evidence>
<organism evidence="7 8">
    <name type="scientific">Meganyctiphanes norvegica</name>
    <name type="common">Northern krill</name>
    <name type="synonym">Thysanopoda norvegica</name>
    <dbReference type="NCBI Taxonomy" id="48144"/>
    <lineage>
        <taxon>Eukaryota</taxon>
        <taxon>Metazoa</taxon>
        <taxon>Ecdysozoa</taxon>
        <taxon>Arthropoda</taxon>
        <taxon>Crustacea</taxon>
        <taxon>Multicrustacea</taxon>
        <taxon>Malacostraca</taxon>
        <taxon>Eumalacostraca</taxon>
        <taxon>Eucarida</taxon>
        <taxon>Euphausiacea</taxon>
        <taxon>Euphausiidae</taxon>
        <taxon>Meganyctiphanes</taxon>
    </lineage>
</organism>
<evidence type="ECO:0000256" key="1">
    <source>
        <dbReference type="ARBA" id="ARBA00004613"/>
    </source>
</evidence>
<dbReference type="GO" id="GO:0005576">
    <property type="term" value="C:extracellular region"/>
    <property type="evidence" value="ECO:0007669"/>
    <property type="project" value="UniProtKB-SubCell"/>
</dbReference>
<evidence type="ECO:0000256" key="3">
    <source>
        <dbReference type="ARBA" id="ARBA00022525"/>
    </source>
</evidence>
<reference evidence="7 8" key="1">
    <citation type="submission" date="2024-05" db="EMBL/GenBank/DDBJ databases">
        <authorList>
            <person name="Wallberg A."/>
        </authorList>
    </citation>
    <scope>NUCLEOTIDE SEQUENCE [LARGE SCALE GENOMIC DNA]</scope>
</reference>
<keyword evidence="8" id="KW-1185">Reference proteome</keyword>
<dbReference type="AlphaFoldDB" id="A0AAV2R5Q9"/>